<dbReference type="RefSeq" id="WP_337713434.1">
    <property type="nucleotide sequence ID" value="NZ_JBBEGL010000003.1"/>
</dbReference>
<feature type="region of interest" description="Disordered" evidence="1">
    <location>
        <begin position="125"/>
        <end position="144"/>
    </location>
</feature>
<evidence type="ECO:0000256" key="2">
    <source>
        <dbReference type="SAM" id="Phobius"/>
    </source>
</evidence>
<evidence type="ECO:0000313" key="4">
    <source>
        <dbReference type="Proteomes" id="UP001370100"/>
    </source>
</evidence>
<accession>A0ABU8N5K2</accession>
<reference evidence="3 4" key="1">
    <citation type="submission" date="2024-03" db="EMBL/GenBank/DDBJ databases">
        <title>Actinomycetospora sp. OC33-EN06, a novel actinomycete isolated from wild orchid (Aerides multiflora).</title>
        <authorList>
            <person name="Suriyachadkun C."/>
        </authorList>
    </citation>
    <scope>NUCLEOTIDE SEQUENCE [LARGE SCALE GENOMIC DNA]</scope>
    <source>
        <strain evidence="3 4">OC33-EN06</strain>
    </source>
</reference>
<keyword evidence="2" id="KW-0472">Membrane</keyword>
<dbReference type="EMBL" id="JBBEGL010000003">
    <property type="protein sequence ID" value="MEJ2886936.1"/>
    <property type="molecule type" value="Genomic_DNA"/>
</dbReference>
<comment type="caution">
    <text evidence="3">The sequence shown here is derived from an EMBL/GenBank/DDBJ whole genome shotgun (WGS) entry which is preliminary data.</text>
</comment>
<feature type="transmembrane region" description="Helical" evidence="2">
    <location>
        <begin position="46"/>
        <end position="69"/>
    </location>
</feature>
<feature type="transmembrane region" description="Helical" evidence="2">
    <location>
        <begin position="7"/>
        <end position="26"/>
    </location>
</feature>
<proteinExistence type="predicted"/>
<keyword evidence="2" id="KW-0812">Transmembrane</keyword>
<feature type="transmembrane region" description="Helical" evidence="2">
    <location>
        <begin position="81"/>
        <end position="98"/>
    </location>
</feature>
<sequence length="144" mass="15102">MSAALTLFDGLAFGLPAIPVAIFVIATGRLPVLLDLFPVYGGPFEILGPAVLAALLVAFAAVCGVEIVAGRLLWRERRRGGVVGLAFLPIQAVFWFGFALPVPVIIAVVRVPLLLYGWPLIRDRGGSGDGAAATRSRRGPDATP</sequence>
<evidence type="ECO:0000313" key="3">
    <source>
        <dbReference type="EMBL" id="MEJ2886936.1"/>
    </source>
</evidence>
<dbReference type="Proteomes" id="UP001370100">
    <property type="component" value="Unassembled WGS sequence"/>
</dbReference>
<protein>
    <submittedName>
        <fullName evidence="3">Uncharacterized protein</fullName>
    </submittedName>
</protein>
<keyword evidence="2" id="KW-1133">Transmembrane helix</keyword>
<organism evidence="3 4">
    <name type="scientific">Actinomycetospora aeridis</name>
    <dbReference type="NCBI Taxonomy" id="3129231"/>
    <lineage>
        <taxon>Bacteria</taxon>
        <taxon>Bacillati</taxon>
        <taxon>Actinomycetota</taxon>
        <taxon>Actinomycetes</taxon>
        <taxon>Pseudonocardiales</taxon>
        <taxon>Pseudonocardiaceae</taxon>
        <taxon>Actinomycetospora</taxon>
    </lineage>
</organism>
<name>A0ABU8N5K2_9PSEU</name>
<evidence type="ECO:0000256" key="1">
    <source>
        <dbReference type="SAM" id="MobiDB-lite"/>
    </source>
</evidence>
<keyword evidence="4" id="KW-1185">Reference proteome</keyword>
<gene>
    <name evidence="3" type="ORF">WCD41_10815</name>
</gene>